<keyword evidence="1" id="KW-0808">Transferase</keyword>
<dbReference type="EMBL" id="RAZM01000001">
    <property type="protein sequence ID" value="RLT81993.1"/>
    <property type="molecule type" value="Genomic_DNA"/>
</dbReference>
<dbReference type="Gene3D" id="3.40.50.150">
    <property type="entry name" value="Vaccinia Virus protein VP39"/>
    <property type="match status" value="1"/>
</dbReference>
<dbReference type="Proteomes" id="UP000267159">
    <property type="component" value="Unassembled WGS sequence"/>
</dbReference>
<evidence type="ECO:0000313" key="2">
    <source>
        <dbReference type="Proteomes" id="UP000267159"/>
    </source>
</evidence>
<dbReference type="GO" id="GO:0008168">
    <property type="term" value="F:methyltransferase activity"/>
    <property type="evidence" value="ECO:0007669"/>
    <property type="project" value="UniProtKB-KW"/>
</dbReference>
<dbReference type="InterPro" id="IPR029063">
    <property type="entry name" value="SAM-dependent_MTases_sf"/>
</dbReference>
<sequence length="225" mass="25974">MRKDDITEPMNTWDNFYQSRVCNNIYVNAFCKKYNRFIEEIIVNIQQISYNLKTPLILKEEGCGIGTVSLAISQIGERLFNSFGLTDSSDTKKISKVVFSDINIPMLELCCKNTLSISTDNYFGKAPLFYAKENICEPKFFESFTVVVTHGVLEHFSDEDITRIMSTYNNDKVLFQAHYVPTCQYASPSFGDERLLPVDDWIALIKPDYYLLDNDGKDLYMFKTK</sequence>
<comment type="caution">
    <text evidence="1">The sequence shown here is derived from an EMBL/GenBank/DDBJ whole genome shotgun (WGS) entry which is preliminary data.</text>
</comment>
<dbReference type="AlphaFoldDB" id="A0A3L7Z888"/>
<dbReference type="SUPFAM" id="SSF53335">
    <property type="entry name" value="S-adenosyl-L-methionine-dependent methyltransferases"/>
    <property type="match status" value="1"/>
</dbReference>
<dbReference type="GO" id="GO:0032259">
    <property type="term" value="P:methylation"/>
    <property type="evidence" value="ECO:0007669"/>
    <property type="project" value="UniProtKB-KW"/>
</dbReference>
<gene>
    <name evidence="1" type="ORF">D7Y07_00675</name>
</gene>
<name>A0A3L7Z888_9BACE</name>
<protein>
    <submittedName>
        <fullName evidence="1">Class I SAM-dependent methyltransferase</fullName>
    </submittedName>
</protein>
<keyword evidence="1" id="KW-0489">Methyltransferase</keyword>
<organism evidence="1 2">
    <name type="scientific">Bacteroides acidifaciens</name>
    <dbReference type="NCBI Taxonomy" id="85831"/>
    <lineage>
        <taxon>Bacteria</taxon>
        <taxon>Pseudomonadati</taxon>
        <taxon>Bacteroidota</taxon>
        <taxon>Bacteroidia</taxon>
        <taxon>Bacteroidales</taxon>
        <taxon>Bacteroidaceae</taxon>
        <taxon>Bacteroides</taxon>
    </lineage>
</organism>
<accession>A0A3L7Z888</accession>
<proteinExistence type="predicted"/>
<evidence type="ECO:0000313" key="1">
    <source>
        <dbReference type="EMBL" id="RLT81993.1"/>
    </source>
</evidence>
<reference evidence="1 2" key="1">
    <citation type="submission" date="2018-09" db="EMBL/GenBank/DDBJ databases">
        <title>Murine metabolic-syndrome-specific gut microbial biobank.</title>
        <authorList>
            <person name="Liu C."/>
        </authorList>
    </citation>
    <scope>NUCLEOTIDE SEQUENCE [LARGE SCALE GENOMIC DNA]</scope>
    <source>
        <strain evidence="1 2">0.1X-D8-26</strain>
    </source>
</reference>
<dbReference type="RefSeq" id="WP_121765076.1">
    <property type="nucleotide sequence ID" value="NZ_RAZM01000001.1"/>
</dbReference>